<evidence type="ECO:0000256" key="6">
    <source>
        <dbReference type="ARBA" id="ARBA00022777"/>
    </source>
</evidence>
<protein>
    <recommendedName>
        <fullName evidence="2">histidine kinase</fullName>
        <ecNumber evidence="2">2.7.13.3</ecNumber>
    </recommendedName>
</protein>
<sequence>MLVDPHATCVVLPPGLDLGAGRGRKPGGDSFSLLTREGCLEGVLLVTLKTRRRLEAIERSSLEQLVYSASHTLDVIQLLEERRAEVEKVTALHRMADQSRRQIEAVFSAMPDAVLAVDEAWQPIFANEEARTLLSLGSICSSGSLDNTSGGGNLTSASGSPLWALFPAPVLEQIEASLRHAADTRSEMSCTIRWPSQADAPERYFAMRGVGHGSGTTVSLQDISRQIEADARDRQAAKMKAIGLLTGGIAHDFNNLLTVIMGNLELLQIDEGGSRHDSGSIEDAFQAARSAADLVHQLLAFARKQPLAPRLVNVAQLLREMTGLIKSSAGPLITIALTFDCASCHALIDATQLQNALINLAVNARDAMADGGTLTIRLSTTVITADSPPERDGLQPGDYVRIDVADTGYGVASEHLSHVFEPFFTTKPSGAGTGLGLSMVYGFVKQSRGHVGIVSTPGTGTTITLYLPRSLDSTANSTASVAVESQPPSGNGETILLVEDVDLVRHQTARMLRRLRYMVIEAADAQQALSAVMCGASPDLLLSDIELSGGINGPDLAQRLNVILPDMPVLFVSGYADDGSLNGNLVEPGQNLLQKPFSFYQLGSQVLNTVKRSVL</sequence>
<dbReference type="KEGG" id="lck:HN018_04485"/>
<dbReference type="Gene3D" id="3.30.565.10">
    <property type="entry name" value="Histidine kinase-like ATPase, C-terminal domain"/>
    <property type="match status" value="1"/>
</dbReference>
<dbReference type="InterPro" id="IPR003594">
    <property type="entry name" value="HATPase_dom"/>
</dbReference>
<dbReference type="InterPro" id="IPR036890">
    <property type="entry name" value="HATPase_C_sf"/>
</dbReference>
<dbReference type="InterPro" id="IPR036097">
    <property type="entry name" value="HisK_dim/P_sf"/>
</dbReference>
<dbReference type="SMART" id="SM00387">
    <property type="entry name" value="HATPase_c"/>
    <property type="match status" value="1"/>
</dbReference>
<evidence type="ECO:0000259" key="10">
    <source>
        <dbReference type="PROSITE" id="PS50109"/>
    </source>
</evidence>
<dbReference type="InterPro" id="IPR005467">
    <property type="entry name" value="His_kinase_dom"/>
</dbReference>
<evidence type="ECO:0000256" key="4">
    <source>
        <dbReference type="ARBA" id="ARBA00022679"/>
    </source>
</evidence>
<dbReference type="GO" id="GO:0005524">
    <property type="term" value="F:ATP binding"/>
    <property type="evidence" value="ECO:0007669"/>
    <property type="project" value="UniProtKB-KW"/>
</dbReference>
<evidence type="ECO:0000256" key="1">
    <source>
        <dbReference type="ARBA" id="ARBA00000085"/>
    </source>
</evidence>
<dbReference type="PANTHER" id="PTHR43065:SF46">
    <property type="entry name" value="C4-DICARBOXYLATE TRANSPORT SENSOR PROTEIN DCTB"/>
    <property type="match status" value="1"/>
</dbReference>
<dbReference type="Proteomes" id="UP000500767">
    <property type="component" value="Chromosome"/>
</dbReference>
<dbReference type="Gene3D" id="1.10.287.130">
    <property type="match status" value="1"/>
</dbReference>
<keyword evidence="5" id="KW-0547">Nucleotide-binding</keyword>
<feature type="domain" description="Response regulatory" evidence="11">
    <location>
        <begin position="494"/>
        <end position="610"/>
    </location>
</feature>
<dbReference type="PROSITE" id="PS50110">
    <property type="entry name" value="RESPONSE_REGULATORY"/>
    <property type="match status" value="1"/>
</dbReference>
<keyword evidence="13" id="KW-1185">Reference proteome</keyword>
<reference evidence="12 13" key="1">
    <citation type="journal article" date="2014" name="World J. Microbiol. Biotechnol.">
        <title>Biodiversity and physiological characteristics of Antarctic and Arctic lichens-associated bacteria.</title>
        <authorList>
            <person name="Lee Y.M."/>
            <person name="Kim E.H."/>
            <person name="Lee H.K."/>
            <person name="Hong S.G."/>
        </authorList>
    </citation>
    <scope>NUCLEOTIDE SEQUENCE [LARGE SCALE GENOMIC DNA]</scope>
    <source>
        <strain evidence="12 13">PAMC 26569</strain>
    </source>
</reference>
<dbReference type="EMBL" id="CP053708">
    <property type="protein sequence ID" value="QKE89392.1"/>
    <property type="molecule type" value="Genomic_DNA"/>
</dbReference>
<dbReference type="Gene3D" id="3.40.50.2300">
    <property type="match status" value="1"/>
</dbReference>
<dbReference type="Pfam" id="PF02518">
    <property type="entry name" value="HATPase_c"/>
    <property type="match status" value="1"/>
</dbReference>
<evidence type="ECO:0000256" key="3">
    <source>
        <dbReference type="ARBA" id="ARBA00022553"/>
    </source>
</evidence>
<organism evidence="12 13">
    <name type="scientific">Lichenicola cladoniae</name>
    <dbReference type="NCBI Taxonomy" id="1484109"/>
    <lineage>
        <taxon>Bacteria</taxon>
        <taxon>Pseudomonadati</taxon>
        <taxon>Pseudomonadota</taxon>
        <taxon>Alphaproteobacteria</taxon>
        <taxon>Acetobacterales</taxon>
        <taxon>Acetobacteraceae</taxon>
        <taxon>Lichenicola</taxon>
    </lineage>
</organism>
<dbReference type="EC" id="2.7.13.3" evidence="2"/>
<dbReference type="PANTHER" id="PTHR43065">
    <property type="entry name" value="SENSOR HISTIDINE KINASE"/>
    <property type="match status" value="1"/>
</dbReference>
<feature type="domain" description="Histidine kinase" evidence="10">
    <location>
        <begin position="248"/>
        <end position="471"/>
    </location>
</feature>
<comment type="catalytic activity">
    <reaction evidence="1">
        <text>ATP + protein L-histidine = ADP + protein N-phospho-L-histidine.</text>
        <dbReference type="EC" id="2.7.13.3"/>
    </reaction>
</comment>
<dbReference type="SMART" id="SM00388">
    <property type="entry name" value="HisKA"/>
    <property type="match status" value="1"/>
</dbReference>
<accession>A0A6M8HM30</accession>
<dbReference type="Pfam" id="PF00072">
    <property type="entry name" value="Response_reg"/>
    <property type="match status" value="1"/>
</dbReference>
<evidence type="ECO:0000256" key="7">
    <source>
        <dbReference type="ARBA" id="ARBA00022840"/>
    </source>
</evidence>
<dbReference type="InterPro" id="IPR004358">
    <property type="entry name" value="Sig_transdc_His_kin-like_C"/>
</dbReference>
<evidence type="ECO:0000313" key="12">
    <source>
        <dbReference type="EMBL" id="QKE89392.1"/>
    </source>
</evidence>
<dbReference type="SUPFAM" id="SSF55874">
    <property type="entry name" value="ATPase domain of HSP90 chaperone/DNA topoisomerase II/histidine kinase"/>
    <property type="match status" value="1"/>
</dbReference>
<keyword evidence="8" id="KW-0902">Two-component regulatory system</keyword>
<dbReference type="SMART" id="SM00448">
    <property type="entry name" value="REC"/>
    <property type="match status" value="1"/>
</dbReference>
<dbReference type="Gene3D" id="3.30.450.20">
    <property type="entry name" value="PAS domain"/>
    <property type="match status" value="1"/>
</dbReference>
<keyword evidence="6" id="KW-0418">Kinase</keyword>
<dbReference type="SUPFAM" id="SSF47384">
    <property type="entry name" value="Homodimeric domain of signal transducing histidine kinase"/>
    <property type="match status" value="1"/>
</dbReference>
<dbReference type="PRINTS" id="PR00344">
    <property type="entry name" value="BCTRLSENSOR"/>
</dbReference>
<dbReference type="InterPro" id="IPR001789">
    <property type="entry name" value="Sig_transdc_resp-reg_receiver"/>
</dbReference>
<dbReference type="RefSeq" id="WP_171837517.1">
    <property type="nucleotide sequence ID" value="NZ_CP053708.1"/>
</dbReference>
<feature type="modified residue" description="4-aspartylphosphate" evidence="9">
    <location>
        <position position="544"/>
    </location>
</feature>
<dbReference type="InterPro" id="IPR003661">
    <property type="entry name" value="HisK_dim/P_dom"/>
</dbReference>
<evidence type="ECO:0000256" key="2">
    <source>
        <dbReference type="ARBA" id="ARBA00012438"/>
    </source>
</evidence>
<evidence type="ECO:0000256" key="9">
    <source>
        <dbReference type="PROSITE-ProRule" id="PRU00169"/>
    </source>
</evidence>
<keyword evidence="4" id="KW-0808">Transferase</keyword>
<gene>
    <name evidence="12" type="ORF">HN018_04485</name>
</gene>
<name>A0A6M8HM30_9PROT</name>
<dbReference type="GO" id="GO:0000155">
    <property type="term" value="F:phosphorelay sensor kinase activity"/>
    <property type="evidence" value="ECO:0007669"/>
    <property type="project" value="InterPro"/>
</dbReference>
<dbReference type="AlphaFoldDB" id="A0A6M8HM30"/>
<evidence type="ECO:0000256" key="5">
    <source>
        <dbReference type="ARBA" id="ARBA00022741"/>
    </source>
</evidence>
<keyword evidence="3 9" id="KW-0597">Phosphoprotein</keyword>
<keyword evidence="7" id="KW-0067">ATP-binding</keyword>
<dbReference type="InterPro" id="IPR011006">
    <property type="entry name" value="CheY-like_superfamily"/>
</dbReference>
<evidence type="ECO:0000313" key="13">
    <source>
        <dbReference type="Proteomes" id="UP000500767"/>
    </source>
</evidence>
<dbReference type="Pfam" id="PF00512">
    <property type="entry name" value="HisKA"/>
    <property type="match status" value="1"/>
</dbReference>
<dbReference type="PROSITE" id="PS50109">
    <property type="entry name" value="HIS_KIN"/>
    <property type="match status" value="1"/>
</dbReference>
<dbReference type="SUPFAM" id="SSF52172">
    <property type="entry name" value="CheY-like"/>
    <property type="match status" value="1"/>
</dbReference>
<proteinExistence type="predicted"/>
<dbReference type="CDD" id="cd00082">
    <property type="entry name" value="HisKA"/>
    <property type="match status" value="1"/>
</dbReference>
<evidence type="ECO:0000256" key="8">
    <source>
        <dbReference type="ARBA" id="ARBA00023012"/>
    </source>
</evidence>
<evidence type="ECO:0000259" key="11">
    <source>
        <dbReference type="PROSITE" id="PS50110"/>
    </source>
</evidence>